<gene>
    <name evidence="2" type="ORF">LSO58_18495</name>
</gene>
<feature type="compositionally biased region" description="Polar residues" evidence="1">
    <location>
        <begin position="145"/>
        <end position="158"/>
    </location>
</feature>
<dbReference type="RefSeq" id="WP_151711442.1">
    <property type="nucleotide sequence ID" value="NZ_CP089047.1"/>
</dbReference>
<evidence type="ECO:0000256" key="1">
    <source>
        <dbReference type="SAM" id="MobiDB-lite"/>
    </source>
</evidence>
<dbReference type="EMBL" id="CP089047">
    <property type="protein sequence ID" value="UYF77426.1"/>
    <property type="molecule type" value="Genomic_DNA"/>
</dbReference>
<proteinExistence type="predicted"/>
<geneLocation type="plasmid" evidence="2 3">
    <name>pRIVM_C010761_3</name>
</geneLocation>
<dbReference type="Proteomes" id="UP001164081">
    <property type="component" value="Plasmid pRIVM_C010761_3"/>
</dbReference>
<feature type="region of interest" description="Disordered" evidence="1">
    <location>
        <begin position="135"/>
        <end position="158"/>
    </location>
</feature>
<name>A0AA46SAW9_9GAMM</name>
<sequence>MDTTDIKCSKVIPFTGLLSPSPLLNNLHKTAKLEIPEVNDHRKSLGNIFNRLGINNIQSLILDNPKLNSVVLSEVANNFFTSSYYRKAEELVRTMSMPNYQFENGSNEITKSATPVINPMQKEIIEQIKAKEQISQQRSNDVTKENSNNQEQGFGSFF</sequence>
<accession>A0AA46SAW9</accession>
<protein>
    <submittedName>
        <fullName evidence="2">Uncharacterized protein</fullName>
    </submittedName>
</protein>
<keyword evidence="2" id="KW-0614">Plasmid</keyword>
<dbReference type="AlphaFoldDB" id="A0AA46SAW9"/>
<evidence type="ECO:0000313" key="2">
    <source>
        <dbReference type="EMBL" id="UYF77426.1"/>
    </source>
</evidence>
<organism evidence="2 3">
    <name type="scientific">Acinetobacter ursingii</name>
    <dbReference type="NCBI Taxonomy" id="108980"/>
    <lineage>
        <taxon>Bacteria</taxon>
        <taxon>Pseudomonadati</taxon>
        <taxon>Pseudomonadota</taxon>
        <taxon>Gammaproteobacteria</taxon>
        <taxon>Moraxellales</taxon>
        <taxon>Moraxellaceae</taxon>
        <taxon>Acinetobacter</taxon>
    </lineage>
</organism>
<evidence type="ECO:0000313" key="3">
    <source>
        <dbReference type="Proteomes" id="UP001164081"/>
    </source>
</evidence>
<reference evidence="2" key="1">
    <citation type="journal article" date="2022" name="J Glob Antimicrob Resist">
        <title>Comparative analysis of IMP-4- and OXA-58-containing plasmids of three carbapenemase-producing Acinetobacter ursingii strains in the Netherlands.</title>
        <authorList>
            <person name="Hendrickx A.P.A."/>
            <person name="Schade R.P."/>
            <person name="Landman F."/>
            <person name="Bosch T."/>
            <person name="Schouls L.M."/>
            <person name="van Dijk K."/>
        </authorList>
    </citation>
    <scope>NUCLEOTIDE SEQUENCE</scope>
    <source>
        <strain evidence="2">RIVM_C010761</strain>
    </source>
</reference>